<dbReference type="EMBL" id="PXYI01000015">
    <property type="protein sequence ID" value="PSJ36288.1"/>
    <property type="molecule type" value="Genomic_DNA"/>
</dbReference>
<dbReference type="InterPro" id="IPR037523">
    <property type="entry name" value="VOC_core"/>
</dbReference>
<reference evidence="2 3" key="1">
    <citation type="submission" date="2018-03" db="EMBL/GenBank/DDBJ databases">
        <title>The draft genome of Sphingosinicella sp. GL-C-18.</title>
        <authorList>
            <person name="Liu L."/>
            <person name="Li L."/>
            <person name="Liang L."/>
            <person name="Zhang X."/>
            <person name="Wang T."/>
        </authorList>
    </citation>
    <scope>NUCLEOTIDE SEQUENCE [LARGE SCALE GENOMIC DNA]</scope>
    <source>
        <strain evidence="2 3">GL-C-18</strain>
    </source>
</reference>
<evidence type="ECO:0000313" key="2">
    <source>
        <dbReference type="EMBL" id="PSJ36288.1"/>
    </source>
</evidence>
<dbReference type="Proteomes" id="UP000241167">
    <property type="component" value="Unassembled WGS sequence"/>
</dbReference>
<organism evidence="2 3">
    <name type="scientific">Allosphingosinicella deserti</name>
    <dbReference type="NCBI Taxonomy" id="2116704"/>
    <lineage>
        <taxon>Bacteria</taxon>
        <taxon>Pseudomonadati</taxon>
        <taxon>Pseudomonadota</taxon>
        <taxon>Alphaproteobacteria</taxon>
        <taxon>Sphingomonadales</taxon>
        <taxon>Sphingomonadaceae</taxon>
        <taxon>Allosphingosinicella</taxon>
    </lineage>
</organism>
<sequence length="400" mass="43218">MANGGDQSFYFFDIDDNLLFLPTSIYLWNAETKTEKVVGSGEFAAIQNSLGRPGPWQSWSIFDGTFRDFRDDPALPVEQQTFIRDLRAALDGVAPWQGPSWPLLVHAANKNRAIAMVTARGHAPATIEAGLALLVARGLLVAVPPILGIYTVSNPDVRKLLGADDPAMTVPSVKKRAIRHAVGLALERYGPDLPHRFGMSDDDPNNVVLAISAMRDCKQDYPDKRFFVINSNHDEYVKLEIFPMAHPVTGPAAGQALLGGTPETHAPLAPSLGGNASIYVTDMDRAVDFYTRKLGFPLKVRVGTEWAEIDAGKGLVIGIHRARPPETVAAGTRGAINIELAVTRSLDDIVGDLKARGVTFKGEILNYPAVRIATVLDPDNNEILLGQVLDAGKTVQPSAS</sequence>
<dbReference type="PROSITE" id="PS51819">
    <property type="entry name" value="VOC"/>
    <property type="match status" value="1"/>
</dbReference>
<evidence type="ECO:0000259" key="1">
    <source>
        <dbReference type="PROSITE" id="PS51819"/>
    </source>
</evidence>
<dbReference type="Pfam" id="PF00903">
    <property type="entry name" value="Glyoxalase"/>
    <property type="match status" value="1"/>
</dbReference>
<dbReference type="Gene3D" id="3.10.180.10">
    <property type="entry name" value="2,3-Dihydroxybiphenyl 1,2-Dioxygenase, domain 1"/>
    <property type="match status" value="1"/>
</dbReference>
<accession>A0A2P7QE86</accession>
<feature type="domain" description="VOC" evidence="1">
    <location>
        <begin position="271"/>
        <end position="388"/>
    </location>
</feature>
<dbReference type="InterPro" id="IPR004360">
    <property type="entry name" value="Glyas_Fos-R_dOase_dom"/>
</dbReference>
<comment type="caution">
    <text evidence="2">The sequence shown here is derived from an EMBL/GenBank/DDBJ whole genome shotgun (WGS) entry which is preliminary data.</text>
</comment>
<evidence type="ECO:0000313" key="3">
    <source>
        <dbReference type="Proteomes" id="UP000241167"/>
    </source>
</evidence>
<dbReference type="AlphaFoldDB" id="A0A2P7QE86"/>
<dbReference type="InterPro" id="IPR029068">
    <property type="entry name" value="Glyas_Bleomycin-R_OHBP_Dase"/>
</dbReference>
<keyword evidence="3" id="KW-1185">Reference proteome</keyword>
<dbReference type="RefSeq" id="WP_106516114.1">
    <property type="nucleotide sequence ID" value="NZ_PXYI01000015.1"/>
</dbReference>
<dbReference type="OrthoDB" id="5243302at2"/>
<dbReference type="SUPFAM" id="SSF54593">
    <property type="entry name" value="Glyoxalase/Bleomycin resistance protein/Dihydroxybiphenyl dioxygenase"/>
    <property type="match status" value="1"/>
</dbReference>
<proteinExistence type="predicted"/>
<protein>
    <recommendedName>
        <fullName evidence="1">VOC domain-containing protein</fullName>
    </recommendedName>
</protein>
<gene>
    <name evidence="2" type="ORF">C7I55_26705</name>
</gene>
<name>A0A2P7QE86_9SPHN</name>